<protein>
    <submittedName>
        <fullName evidence="2">BTBD3_6</fullName>
    </submittedName>
</protein>
<dbReference type="GO" id="GO:0022008">
    <property type="term" value="P:neurogenesis"/>
    <property type="evidence" value="ECO:0007669"/>
    <property type="project" value="TreeGrafter"/>
</dbReference>
<keyword evidence="3" id="KW-1185">Reference proteome</keyword>
<accession>A0A6J8BBW3</accession>
<organism evidence="2 3">
    <name type="scientific">Mytilus coruscus</name>
    <name type="common">Sea mussel</name>
    <dbReference type="NCBI Taxonomy" id="42192"/>
    <lineage>
        <taxon>Eukaryota</taxon>
        <taxon>Metazoa</taxon>
        <taxon>Spiralia</taxon>
        <taxon>Lophotrochozoa</taxon>
        <taxon>Mollusca</taxon>
        <taxon>Bivalvia</taxon>
        <taxon>Autobranchia</taxon>
        <taxon>Pteriomorphia</taxon>
        <taxon>Mytilida</taxon>
        <taxon>Mytiloidea</taxon>
        <taxon>Mytilidae</taxon>
        <taxon>Mytilinae</taxon>
        <taxon>Mytilus</taxon>
    </lineage>
</organism>
<dbReference type="PANTHER" id="PTHR45774">
    <property type="entry name" value="BTB/POZ DOMAIN-CONTAINING"/>
    <property type="match status" value="1"/>
</dbReference>
<dbReference type="Gene3D" id="2.60.120.820">
    <property type="entry name" value="PHR domain"/>
    <property type="match status" value="1"/>
</dbReference>
<dbReference type="Pfam" id="PF08005">
    <property type="entry name" value="PHR"/>
    <property type="match status" value="1"/>
</dbReference>
<dbReference type="AlphaFoldDB" id="A0A6J8BBW3"/>
<evidence type="ECO:0000259" key="1">
    <source>
        <dbReference type="Pfam" id="PF08005"/>
    </source>
</evidence>
<sequence>MAKPGDTVDWQDGKSLSECMIYMLEKEMMCDVTFRVGTDQSIIKAHKYMKASRREVIVPDVNSATFKILLKYIYSDILDLSLENVFEWAGHQCESERKTASGENMRERAGSLLYLVNFPLVNKEYSANEIADSGLLTLEKIVSVFYSHYGRENDFFVKSIRKEYNEKSHSVLRHTFITSGWYPYSHNQYDALKITVNENIELKAVILYGALKEIHTSINKIIVKIKNDEGIEIHSKKYETCTKSCEMETVLLSESITINAHAGFTLMVDSLKCNTYYGDKCKPECKIDDIIVKFETSPNCATATSVSNGQIAGIEFNAYH</sequence>
<feature type="domain" description="PHR" evidence="1">
    <location>
        <begin position="178"/>
        <end position="314"/>
    </location>
</feature>
<proteinExistence type="predicted"/>
<evidence type="ECO:0000313" key="2">
    <source>
        <dbReference type="EMBL" id="CAC5381076.1"/>
    </source>
</evidence>
<reference evidence="2 3" key="1">
    <citation type="submission" date="2020-06" db="EMBL/GenBank/DDBJ databases">
        <authorList>
            <person name="Li R."/>
            <person name="Bekaert M."/>
        </authorList>
    </citation>
    <scope>NUCLEOTIDE SEQUENCE [LARGE SCALE GENOMIC DNA]</scope>
    <source>
        <strain evidence="3">wild</strain>
    </source>
</reference>
<dbReference type="SUPFAM" id="SSF54695">
    <property type="entry name" value="POZ domain"/>
    <property type="match status" value="1"/>
</dbReference>
<evidence type="ECO:0000313" key="3">
    <source>
        <dbReference type="Proteomes" id="UP000507470"/>
    </source>
</evidence>
<dbReference type="GO" id="GO:0005829">
    <property type="term" value="C:cytosol"/>
    <property type="evidence" value="ECO:0007669"/>
    <property type="project" value="TreeGrafter"/>
</dbReference>
<dbReference type="InterPro" id="IPR038648">
    <property type="entry name" value="PHR_sf"/>
</dbReference>
<dbReference type="EMBL" id="CACVKT020002987">
    <property type="protein sequence ID" value="CAC5381076.1"/>
    <property type="molecule type" value="Genomic_DNA"/>
</dbReference>
<dbReference type="PANTHER" id="PTHR45774:SF3">
    <property type="entry name" value="BTB (POZ) DOMAIN-CONTAINING 2B-RELATED"/>
    <property type="match status" value="1"/>
</dbReference>
<name>A0A6J8BBW3_MYTCO</name>
<dbReference type="Proteomes" id="UP000507470">
    <property type="component" value="Unassembled WGS sequence"/>
</dbReference>
<dbReference type="InterPro" id="IPR011333">
    <property type="entry name" value="SKP1/BTB/POZ_sf"/>
</dbReference>
<dbReference type="Gene3D" id="3.30.710.10">
    <property type="entry name" value="Potassium Channel Kv1.1, Chain A"/>
    <property type="match status" value="1"/>
</dbReference>
<dbReference type="InterPro" id="IPR012983">
    <property type="entry name" value="PHR"/>
</dbReference>
<gene>
    <name evidence="2" type="ORF">MCOR_16991</name>
</gene>